<name>A0A653LVG9_BACAB</name>
<dbReference type="PANTHER" id="PTHR42939">
    <property type="entry name" value="ABC TRANSPORTER ATP-BINDING PROTEIN ALBC-RELATED"/>
    <property type="match status" value="1"/>
</dbReference>
<evidence type="ECO:0000313" key="6">
    <source>
        <dbReference type="Proteomes" id="UP000433089"/>
    </source>
</evidence>
<dbReference type="GO" id="GO:0016887">
    <property type="term" value="F:ATP hydrolysis activity"/>
    <property type="evidence" value="ECO:0007669"/>
    <property type="project" value="InterPro"/>
</dbReference>
<feature type="domain" description="ABC transporter" evidence="4">
    <location>
        <begin position="2"/>
        <end position="226"/>
    </location>
</feature>
<keyword evidence="3" id="KW-0067">ATP-binding</keyword>
<dbReference type="Pfam" id="PF00005">
    <property type="entry name" value="ABC_tran"/>
    <property type="match status" value="1"/>
</dbReference>
<protein>
    <recommendedName>
        <fullName evidence="4">ABC transporter domain-containing protein</fullName>
    </recommendedName>
</protein>
<dbReference type="InterPro" id="IPR027417">
    <property type="entry name" value="P-loop_NTPase"/>
</dbReference>
<evidence type="ECO:0000313" key="5">
    <source>
        <dbReference type="EMBL" id="VXA96344.1"/>
    </source>
</evidence>
<dbReference type="InterPro" id="IPR003593">
    <property type="entry name" value="AAA+_ATPase"/>
</dbReference>
<dbReference type="CDD" id="cd03230">
    <property type="entry name" value="ABC_DR_subfamily_A"/>
    <property type="match status" value="1"/>
</dbReference>
<dbReference type="RefSeq" id="WP_041091079.1">
    <property type="nucleotide sequence ID" value="NZ_BPWB01000006.1"/>
</dbReference>
<evidence type="ECO:0000256" key="1">
    <source>
        <dbReference type="ARBA" id="ARBA00022448"/>
    </source>
</evidence>
<dbReference type="PROSITE" id="PS50893">
    <property type="entry name" value="ABC_TRANSPORTER_2"/>
    <property type="match status" value="1"/>
</dbReference>
<evidence type="ECO:0000256" key="2">
    <source>
        <dbReference type="ARBA" id="ARBA00022741"/>
    </source>
</evidence>
<dbReference type="InterPro" id="IPR003439">
    <property type="entry name" value="ABC_transporter-like_ATP-bd"/>
</dbReference>
<organism evidence="5 6">
    <name type="scientific">Bacillus altitudinis</name>
    <dbReference type="NCBI Taxonomy" id="293387"/>
    <lineage>
        <taxon>Bacteria</taxon>
        <taxon>Bacillati</taxon>
        <taxon>Bacillota</taxon>
        <taxon>Bacilli</taxon>
        <taxon>Bacillales</taxon>
        <taxon>Bacillaceae</taxon>
        <taxon>Bacillus</taxon>
    </lineage>
</organism>
<keyword evidence="2" id="KW-0547">Nucleotide-binding</keyword>
<dbReference type="AlphaFoldDB" id="A0A653LVG9"/>
<evidence type="ECO:0000256" key="3">
    <source>
        <dbReference type="ARBA" id="ARBA00022840"/>
    </source>
</evidence>
<reference evidence="5 6" key="1">
    <citation type="submission" date="2019-10" db="EMBL/GenBank/DDBJ databases">
        <authorList>
            <person name="Karimi E."/>
        </authorList>
    </citation>
    <scope>NUCLEOTIDE SEQUENCE [LARGE SCALE GENOMIC DNA]</scope>
    <source>
        <strain evidence="5">Bacillus sp. 348</strain>
    </source>
</reference>
<keyword evidence="1" id="KW-0813">Transport</keyword>
<dbReference type="InterPro" id="IPR051782">
    <property type="entry name" value="ABC_Transporter_VariousFunc"/>
</dbReference>
<dbReference type="GO" id="GO:0005524">
    <property type="term" value="F:ATP binding"/>
    <property type="evidence" value="ECO:0007669"/>
    <property type="project" value="UniProtKB-KW"/>
</dbReference>
<evidence type="ECO:0000259" key="4">
    <source>
        <dbReference type="PROSITE" id="PS50893"/>
    </source>
</evidence>
<accession>A0A653LVG9</accession>
<dbReference type="Gene3D" id="3.40.50.300">
    <property type="entry name" value="P-loop containing nucleotide triphosphate hydrolases"/>
    <property type="match status" value="1"/>
</dbReference>
<dbReference type="SMART" id="SM00382">
    <property type="entry name" value="AAA"/>
    <property type="match status" value="1"/>
</dbReference>
<dbReference type="PANTHER" id="PTHR42939:SF1">
    <property type="entry name" value="ABC TRANSPORTER ATP-BINDING PROTEIN ALBC-RELATED"/>
    <property type="match status" value="1"/>
</dbReference>
<gene>
    <name evidence="5" type="ORF">BACI348_140117</name>
</gene>
<dbReference type="EMBL" id="CABWLH010000006">
    <property type="protein sequence ID" value="VXA96344.1"/>
    <property type="molecule type" value="Genomic_DNA"/>
</dbReference>
<dbReference type="Proteomes" id="UP000433089">
    <property type="component" value="Unassembled WGS sequence"/>
</dbReference>
<proteinExistence type="predicted"/>
<sequence length="230" mass="26236">MLSIHDLIKEYTESNFKISIHELHFHKGSIVGLLGKNGAGKTTILEIIAGLITPDKGELIIQKDIANGFSTVGYMEDDPTLFENLTCFELIKYQSMLVEQPLNKKQIQHLLEKYGLEKQAHIRSSSLSRGMRQRISFILTTLHNPSIILLDEPFTGLDPANMTLMKRHLREFKAQNKTIILSTHILQFAANLCDEILFINEGQIVHSEKKPSEEIFDEGQLEKRFFETLS</sequence>
<dbReference type="SUPFAM" id="SSF52540">
    <property type="entry name" value="P-loop containing nucleoside triphosphate hydrolases"/>
    <property type="match status" value="1"/>
</dbReference>